<protein>
    <submittedName>
        <fullName evidence="2">Uncharacterized protein</fullName>
    </submittedName>
</protein>
<dbReference type="AlphaFoldDB" id="A0AAD7UMG1"/>
<keyword evidence="3" id="KW-1185">Reference proteome</keyword>
<sequence length="145" mass="16256">MIRDSLEGKRLSVKTTTAQELLQNNQALAMEIAELRRGNERKIRKISALTRDLLNADFLDQTTPPPRADLPGVTREPKTATTTPPRAPNDETPARATDGETWTTTTRVPAHDAASDPDRRSRRNLKRLSYAEPSLKAKMRRPRGC</sequence>
<proteinExistence type="predicted"/>
<reference evidence="2" key="1">
    <citation type="submission" date="2023-01" db="EMBL/GenBank/DDBJ databases">
        <title>Metagenome sequencing of chrysophaentin producing Chrysophaeum taylorii.</title>
        <authorList>
            <person name="Davison J."/>
            <person name="Bewley C."/>
        </authorList>
    </citation>
    <scope>NUCLEOTIDE SEQUENCE</scope>
    <source>
        <strain evidence="2">NIES-1699</strain>
    </source>
</reference>
<feature type="region of interest" description="Disordered" evidence="1">
    <location>
        <begin position="57"/>
        <end position="145"/>
    </location>
</feature>
<accession>A0AAD7UMG1</accession>
<comment type="caution">
    <text evidence="2">The sequence shown here is derived from an EMBL/GenBank/DDBJ whole genome shotgun (WGS) entry which is preliminary data.</text>
</comment>
<evidence type="ECO:0000256" key="1">
    <source>
        <dbReference type="SAM" id="MobiDB-lite"/>
    </source>
</evidence>
<dbReference type="Proteomes" id="UP001230188">
    <property type="component" value="Unassembled WGS sequence"/>
</dbReference>
<evidence type="ECO:0000313" key="3">
    <source>
        <dbReference type="Proteomes" id="UP001230188"/>
    </source>
</evidence>
<name>A0AAD7UMG1_9STRA</name>
<organism evidence="2 3">
    <name type="scientific">Chrysophaeum taylorii</name>
    <dbReference type="NCBI Taxonomy" id="2483200"/>
    <lineage>
        <taxon>Eukaryota</taxon>
        <taxon>Sar</taxon>
        <taxon>Stramenopiles</taxon>
        <taxon>Ochrophyta</taxon>
        <taxon>Pelagophyceae</taxon>
        <taxon>Pelagomonadales</taxon>
        <taxon>Pelagomonadaceae</taxon>
        <taxon>Chrysophaeum</taxon>
    </lineage>
</organism>
<gene>
    <name evidence="2" type="ORF">CTAYLR_002462</name>
</gene>
<evidence type="ECO:0000313" key="2">
    <source>
        <dbReference type="EMBL" id="KAJ8612145.1"/>
    </source>
</evidence>
<feature type="compositionally biased region" description="Basic and acidic residues" evidence="1">
    <location>
        <begin position="109"/>
        <end position="119"/>
    </location>
</feature>
<dbReference type="EMBL" id="JAQMWT010000057">
    <property type="protein sequence ID" value="KAJ8612145.1"/>
    <property type="molecule type" value="Genomic_DNA"/>
</dbReference>